<organism evidence="2 3">
    <name type="scientific">Methanofollis formosanus</name>
    <dbReference type="NCBI Taxonomy" id="299308"/>
    <lineage>
        <taxon>Archaea</taxon>
        <taxon>Methanobacteriati</taxon>
        <taxon>Methanobacteriota</taxon>
        <taxon>Stenosarchaea group</taxon>
        <taxon>Methanomicrobia</taxon>
        <taxon>Methanomicrobiales</taxon>
        <taxon>Methanomicrobiaceae</taxon>
        <taxon>Methanofollis</taxon>
    </lineage>
</organism>
<reference evidence="2" key="2">
    <citation type="submission" date="2019-03" db="EMBL/GenBank/DDBJ databases">
        <authorList>
            <person name="Chen S.-C."/>
            <person name="Wu S.-Y."/>
            <person name="Lai M.-C."/>
        </authorList>
    </citation>
    <scope>NUCLEOTIDE SEQUENCE</scope>
    <source>
        <strain evidence="2">ML15</strain>
    </source>
</reference>
<gene>
    <name evidence="2" type="ORF">E2N92_10215</name>
</gene>
<dbReference type="KEGG" id="mfk:E2N92_10215"/>
<dbReference type="EMBL" id="CP037968">
    <property type="protein sequence ID" value="QYZ79777.1"/>
    <property type="molecule type" value="Genomic_DNA"/>
</dbReference>
<evidence type="ECO:0000256" key="1">
    <source>
        <dbReference type="SAM" id="MobiDB-lite"/>
    </source>
</evidence>
<dbReference type="RefSeq" id="WP_220681084.1">
    <property type="nucleotide sequence ID" value="NZ_CP037968.1"/>
</dbReference>
<dbReference type="AlphaFoldDB" id="A0A8G1A241"/>
<evidence type="ECO:0000313" key="3">
    <source>
        <dbReference type="Proteomes" id="UP000826709"/>
    </source>
</evidence>
<protein>
    <submittedName>
        <fullName evidence="2">Uncharacterized protein</fullName>
    </submittedName>
</protein>
<reference evidence="2" key="1">
    <citation type="journal article" date="2005" name="Int. J. Syst. Evol. Microbiol.">
        <title>Methanofollis formosanus sp. nov., isolated from a fish pond.</title>
        <authorList>
            <person name="Wu S.Y."/>
            <person name="Chen S.C."/>
            <person name="Lai M.C."/>
        </authorList>
    </citation>
    <scope>NUCLEOTIDE SEQUENCE</scope>
    <source>
        <strain evidence="2">ML15</strain>
    </source>
</reference>
<name>A0A8G1A241_9EURY</name>
<sequence length="91" mass="10224">MHLSYGNGRFCLLALSMHMHMHANTCIYKCGERSFLWVQGTPLPQEVNENMADKKMTSEAASRIQAHADRAGKNQDFKARAQAAGEKNSRK</sequence>
<evidence type="ECO:0000313" key="2">
    <source>
        <dbReference type="EMBL" id="QYZ79777.1"/>
    </source>
</evidence>
<proteinExistence type="predicted"/>
<keyword evidence="3" id="KW-1185">Reference proteome</keyword>
<feature type="compositionally biased region" description="Basic and acidic residues" evidence="1">
    <location>
        <begin position="66"/>
        <end position="79"/>
    </location>
</feature>
<feature type="region of interest" description="Disordered" evidence="1">
    <location>
        <begin position="58"/>
        <end position="91"/>
    </location>
</feature>
<accession>A0A8G1A241</accession>
<dbReference type="Proteomes" id="UP000826709">
    <property type="component" value="Chromosome"/>
</dbReference>